<keyword evidence="5" id="KW-0812">Transmembrane</keyword>
<dbReference type="PRINTS" id="PR00260">
    <property type="entry name" value="CHEMTRNSDUCR"/>
</dbReference>
<dbReference type="RefSeq" id="WP_280949712.1">
    <property type="nucleotide sequence ID" value="NZ_MSPX01000007.1"/>
</dbReference>
<accession>A0ABX3PDF0</accession>
<evidence type="ECO:0000259" key="7">
    <source>
        <dbReference type="PROSITE" id="PS50885"/>
    </source>
</evidence>
<keyword evidence="5" id="KW-1133">Transmembrane helix</keyword>
<dbReference type="InterPro" id="IPR013587">
    <property type="entry name" value="Nitrate/nitrite_sensing"/>
</dbReference>
<dbReference type="Pfam" id="PF08376">
    <property type="entry name" value="NIT"/>
    <property type="match status" value="1"/>
</dbReference>
<dbReference type="CDD" id="cd06225">
    <property type="entry name" value="HAMP"/>
    <property type="match status" value="1"/>
</dbReference>
<dbReference type="PROSITE" id="PS50111">
    <property type="entry name" value="CHEMOTAXIS_TRANSDUC_2"/>
    <property type="match status" value="1"/>
</dbReference>
<dbReference type="Gene3D" id="1.10.287.950">
    <property type="entry name" value="Methyl-accepting chemotaxis protein"/>
    <property type="match status" value="1"/>
</dbReference>
<evidence type="ECO:0000259" key="6">
    <source>
        <dbReference type="PROSITE" id="PS50111"/>
    </source>
</evidence>
<dbReference type="EMBL" id="MSPX01000007">
    <property type="protein sequence ID" value="OQP86495.1"/>
    <property type="molecule type" value="Genomic_DNA"/>
</dbReference>
<dbReference type="PANTHER" id="PTHR43531:SF11">
    <property type="entry name" value="METHYL-ACCEPTING CHEMOTAXIS PROTEIN 3"/>
    <property type="match status" value="1"/>
</dbReference>
<dbReference type="InterPro" id="IPR051310">
    <property type="entry name" value="MCP_chemotaxis"/>
</dbReference>
<feature type="domain" description="HAMP" evidence="7">
    <location>
        <begin position="415"/>
        <end position="467"/>
    </location>
</feature>
<dbReference type="PROSITE" id="PS50885">
    <property type="entry name" value="HAMP"/>
    <property type="match status" value="2"/>
</dbReference>
<keyword evidence="3" id="KW-0807">Transducer</keyword>
<dbReference type="Pfam" id="PF00015">
    <property type="entry name" value="MCPsignal"/>
    <property type="match status" value="1"/>
</dbReference>
<evidence type="ECO:0000256" key="3">
    <source>
        <dbReference type="PROSITE-ProRule" id="PRU00284"/>
    </source>
</evidence>
<keyword evidence="5" id="KW-0472">Membrane</keyword>
<feature type="domain" description="HAMP" evidence="7">
    <location>
        <begin position="334"/>
        <end position="387"/>
    </location>
</feature>
<evidence type="ECO:0000256" key="2">
    <source>
        <dbReference type="ARBA" id="ARBA00029447"/>
    </source>
</evidence>
<keyword evidence="1" id="KW-0145">Chemotaxis</keyword>
<gene>
    <name evidence="8" type="ORF">BTR14_10805</name>
</gene>
<evidence type="ECO:0008006" key="10">
    <source>
        <dbReference type="Google" id="ProtNLM"/>
    </source>
</evidence>
<evidence type="ECO:0000256" key="5">
    <source>
        <dbReference type="SAM" id="Phobius"/>
    </source>
</evidence>
<dbReference type="CDD" id="cd11386">
    <property type="entry name" value="MCP_signal"/>
    <property type="match status" value="1"/>
</dbReference>
<keyword evidence="9" id="KW-1185">Reference proteome</keyword>
<comment type="similarity">
    <text evidence="2">Belongs to the methyl-accepting chemotaxis (MCP) protein family.</text>
</comment>
<evidence type="ECO:0000313" key="9">
    <source>
        <dbReference type="Proteomes" id="UP000192652"/>
    </source>
</evidence>
<dbReference type="PANTHER" id="PTHR43531">
    <property type="entry name" value="PROTEIN ICFG"/>
    <property type="match status" value="1"/>
</dbReference>
<dbReference type="InterPro" id="IPR004089">
    <property type="entry name" value="MCPsignal_dom"/>
</dbReference>
<dbReference type="Proteomes" id="UP000192652">
    <property type="component" value="Unassembled WGS sequence"/>
</dbReference>
<dbReference type="SMART" id="SM00283">
    <property type="entry name" value="MA"/>
    <property type="match status" value="1"/>
</dbReference>
<dbReference type="SUPFAM" id="SSF158472">
    <property type="entry name" value="HAMP domain-like"/>
    <property type="match status" value="1"/>
</dbReference>
<feature type="region of interest" description="Disordered" evidence="4">
    <location>
        <begin position="718"/>
        <end position="755"/>
    </location>
</feature>
<proteinExistence type="inferred from homology"/>
<evidence type="ECO:0000313" key="8">
    <source>
        <dbReference type="EMBL" id="OQP86495.1"/>
    </source>
</evidence>
<sequence>MLSNLKIGSRILMVAAIPTVLLLGVVIDKNIGLLQSAQEAEQVAEIAAFAPVIGTMVHEIQKERGASSGFLGAKGQGDFGPLLEKQRLVVDAAIARYTALDLTGDAQAGDARLKDLARAVQGRLQSLAAMRQDVSSLKIGVPEAATYFNETIASAIATIDVMGEIATHSQISNRTLAFSALLQGKERAGQERSVGTAAFAAGQFAPEAYQKFVRLGAMQSVHFATFRHYAAPDAIVALDAALKGEAGKKIDALREIALKQPFGGSLADVTGEEFYKAATDRINALKGVEDIAGAELAQFATNTAAGERRFLYVTLGISLGIFVLLIVLVGRVIGSITRPVGRIVGAMRALASGRSDVTLDVQADRSEIGDMVRSVAVFKSNAEERQRLEAEAAANRSLSERERSERDARQAADAAEVQFAVDQLAEGLGALADGRLGHRIDPAFAARLDRIRVDFNAAIERLDAAMTEVGGNARAIAAGSNEIRSAADDLAKRTEHQAASVEQTAAALEEITTTVADTTRRAEEAGRLVEATRDSAEKSGLVVHSAIHAMQAIESSSGEISSIVGVIDEIAFQTNLLALNAGVEAARAGEAGKGFAVVAQEVRELAQRSASAAKDIKALIAKSGGHVKNGVDLVGETGRALSHIVDQVKQVSVNVLSIVEASREQATGVKEINLAVSQMDQNTQQNAAMVEQSTAASHSLAREAESLFSLVGRFETSARAPAPAPERTTRPASVSRAPVSPVSRSHAPAAPAASPARRLVGKLQASFAGNAAVKADSWEEF</sequence>
<dbReference type="Pfam" id="PF00672">
    <property type="entry name" value="HAMP"/>
    <property type="match status" value="1"/>
</dbReference>
<protein>
    <recommendedName>
        <fullName evidence="10">Methyl-accepting chemotaxis protein</fullName>
    </recommendedName>
</protein>
<dbReference type="InterPro" id="IPR003660">
    <property type="entry name" value="HAMP_dom"/>
</dbReference>
<feature type="transmembrane region" description="Helical" evidence="5">
    <location>
        <begin position="310"/>
        <end position="333"/>
    </location>
</feature>
<dbReference type="SUPFAM" id="SSF58104">
    <property type="entry name" value="Methyl-accepting chemotaxis protein (MCP) signaling domain"/>
    <property type="match status" value="1"/>
</dbReference>
<comment type="caution">
    <text evidence="8">The sequence shown here is derived from an EMBL/GenBank/DDBJ whole genome shotgun (WGS) entry which is preliminary data.</text>
</comment>
<name>A0ABX3PDF0_9HYPH</name>
<organism evidence="8 9">
    <name type="scientific">Xaviernesmea rhizosphaerae</name>
    <dbReference type="NCBI Taxonomy" id="1672749"/>
    <lineage>
        <taxon>Bacteria</taxon>
        <taxon>Pseudomonadati</taxon>
        <taxon>Pseudomonadota</taxon>
        <taxon>Alphaproteobacteria</taxon>
        <taxon>Hyphomicrobiales</taxon>
        <taxon>Rhizobiaceae</taxon>
        <taxon>Rhizobium/Agrobacterium group</taxon>
        <taxon>Xaviernesmea</taxon>
    </lineage>
</organism>
<feature type="domain" description="Methyl-accepting transducer" evidence="6">
    <location>
        <begin position="472"/>
        <end position="701"/>
    </location>
</feature>
<evidence type="ECO:0000256" key="4">
    <source>
        <dbReference type="SAM" id="MobiDB-lite"/>
    </source>
</evidence>
<feature type="compositionally biased region" description="Low complexity" evidence="4">
    <location>
        <begin position="730"/>
        <end position="755"/>
    </location>
</feature>
<dbReference type="InterPro" id="IPR004090">
    <property type="entry name" value="Chemotax_Me-accpt_rcpt"/>
</dbReference>
<dbReference type="Gene3D" id="6.10.340.10">
    <property type="match status" value="1"/>
</dbReference>
<reference evidence="8 9" key="1">
    <citation type="journal article" date="2017" name="Antonie Van Leeuwenhoek">
        <title>Rhizobium rhizosphaerae sp. nov., a novel species isolated from rice rhizosphere.</title>
        <authorList>
            <person name="Zhao J.J."/>
            <person name="Zhang J."/>
            <person name="Zhang R.J."/>
            <person name="Zhang C.W."/>
            <person name="Yin H.Q."/>
            <person name="Zhang X.X."/>
        </authorList>
    </citation>
    <scope>NUCLEOTIDE SEQUENCE [LARGE SCALE GENOMIC DNA]</scope>
    <source>
        <strain evidence="8 9">RD15</strain>
    </source>
</reference>
<evidence type="ECO:0000256" key="1">
    <source>
        <dbReference type="ARBA" id="ARBA00022500"/>
    </source>
</evidence>
<feature type="transmembrane region" description="Helical" evidence="5">
    <location>
        <begin position="7"/>
        <end position="27"/>
    </location>
</feature>
<dbReference type="SMART" id="SM00304">
    <property type="entry name" value="HAMP"/>
    <property type="match status" value="2"/>
</dbReference>